<evidence type="ECO:0000256" key="2">
    <source>
        <dbReference type="SAM" id="Phobius"/>
    </source>
</evidence>
<dbReference type="AlphaFoldDB" id="A0A0R1Q536"/>
<keyword evidence="4" id="KW-1185">Reference proteome</keyword>
<protein>
    <recommendedName>
        <fullName evidence="5">NEAT domain-containing protein</fullName>
    </recommendedName>
</protein>
<proteinExistence type="predicted"/>
<evidence type="ECO:0000313" key="4">
    <source>
        <dbReference type="Proteomes" id="UP000051155"/>
    </source>
</evidence>
<dbReference type="Gene3D" id="2.60.40.1850">
    <property type="match status" value="1"/>
</dbReference>
<accession>A0A0R1Q536</accession>
<evidence type="ECO:0008006" key="5">
    <source>
        <dbReference type="Google" id="ProtNLM"/>
    </source>
</evidence>
<keyword evidence="2" id="KW-0812">Transmembrane</keyword>
<keyword evidence="2" id="KW-1133">Transmembrane helix</keyword>
<dbReference type="InterPro" id="IPR037250">
    <property type="entry name" value="NEAT_dom_sf"/>
</dbReference>
<evidence type="ECO:0000313" key="3">
    <source>
        <dbReference type="EMBL" id="KRL37413.1"/>
    </source>
</evidence>
<feature type="compositionally biased region" description="Basic and acidic residues" evidence="1">
    <location>
        <begin position="223"/>
        <end position="237"/>
    </location>
</feature>
<dbReference type="Proteomes" id="UP000051155">
    <property type="component" value="Unassembled WGS sequence"/>
</dbReference>
<gene>
    <name evidence="3" type="ORF">FD20_GL000445</name>
</gene>
<organism evidence="3 4">
    <name type="scientific">Liquorilactobacillus uvarum DSM 19971</name>
    <dbReference type="NCBI Taxonomy" id="1423812"/>
    <lineage>
        <taxon>Bacteria</taxon>
        <taxon>Bacillati</taxon>
        <taxon>Bacillota</taxon>
        <taxon>Bacilli</taxon>
        <taxon>Lactobacillales</taxon>
        <taxon>Lactobacillaceae</taxon>
        <taxon>Liquorilactobacillus</taxon>
    </lineage>
</organism>
<feature type="transmembrane region" description="Helical" evidence="2">
    <location>
        <begin position="243"/>
        <end position="261"/>
    </location>
</feature>
<dbReference type="STRING" id="1423812.FD20_GL000445"/>
<comment type="caution">
    <text evidence="3">The sequence shown here is derived from an EMBL/GenBank/DDBJ whole genome shotgun (WGS) entry which is preliminary data.</text>
</comment>
<dbReference type="SUPFAM" id="SSF158911">
    <property type="entry name" value="NEAT domain-like"/>
    <property type="match status" value="1"/>
</dbReference>
<feature type="compositionally biased region" description="Polar residues" evidence="1">
    <location>
        <begin position="168"/>
        <end position="185"/>
    </location>
</feature>
<dbReference type="PATRIC" id="fig|1423812.3.peg.464"/>
<dbReference type="EMBL" id="AZEG01000012">
    <property type="protein sequence ID" value="KRL37413.1"/>
    <property type="molecule type" value="Genomic_DNA"/>
</dbReference>
<name>A0A0R1Q536_9LACO</name>
<feature type="region of interest" description="Disordered" evidence="1">
    <location>
        <begin position="163"/>
        <end position="237"/>
    </location>
</feature>
<keyword evidence="2" id="KW-0472">Membrane</keyword>
<reference evidence="3 4" key="1">
    <citation type="journal article" date="2015" name="Genome Announc.">
        <title>Expanding the biotechnology potential of lactobacilli through comparative genomics of 213 strains and associated genera.</title>
        <authorList>
            <person name="Sun Z."/>
            <person name="Harris H.M."/>
            <person name="McCann A."/>
            <person name="Guo C."/>
            <person name="Argimon S."/>
            <person name="Zhang W."/>
            <person name="Yang X."/>
            <person name="Jeffery I.B."/>
            <person name="Cooney J.C."/>
            <person name="Kagawa T.F."/>
            <person name="Liu W."/>
            <person name="Song Y."/>
            <person name="Salvetti E."/>
            <person name="Wrobel A."/>
            <person name="Rasinkangas P."/>
            <person name="Parkhill J."/>
            <person name="Rea M.C."/>
            <person name="O'Sullivan O."/>
            <person name="Ritari J."/>
            <person name="Douillard F.P."/>
            <person name="Paul Ross R."/>
            <person name="Yang R."/>
            <person name="Briner A.E."/>
            <person name="Felis G.E."/>
            <person name="de Vos W.M."/>
            <person name="Barrangou R."/>
            <person name="Klaenhammer T.R."/>
            <person name="Caufield P.W."/>
            <person name="Cui Y."/>
            <person name="Zhang H."/>
            <person name="O'Toole P.W."/>
        </authorList>
    </citation>
    <scope>NUCLEOTIDE SEQUENCE [LARGE SCALE GENOMIC DNA]</scope>
    <source>
        <strain evidence="3 4">DSM 19971</strain>
    </source>
</reference>
<evidence type="ECO:0000256" key="1">
    <source>
        <dbReference type="SAM" id="MobiDB-lite"/>
    </source>
</evidence>
<sequence length="266" mass="29047">MSLGGRMGKKVWLGALLGAVIWLSFNCITAAADTTEYHVNYTIRQPITNKKAEVDTYFNKPAIVRIEKNHYKVIISIITNHNLGSFPFQILKINGLLPEVEKKIFGQQDYYTFSFITQDVHQKIYGEFKADIDSSNYHYQGGFNLDLDAAKIPELTKTATETAAKLESGSSVTQSDAGKNNQVTDKTAKNEAADESNQGEIKAGKNTGKKSINNAKTAATDVPSKKESDKGSKKTKSNDTGKILLVIGIVVALGVGGWGLFSNYRG</sequence>